<evidence type="ECO:0000313" key="9">
    <source>
        <dbReference type="Proteomes" id="UP000799421"/>
    </source>
</evidence>
<dbReference type="GO" id="GO:0030488">
    <property type="term" value="P:tRNA methylation"/>
    <property type="evidence" value="ECO:0007669"/>
    <property type="project" value="TreeGrafter"/>
</dbReference>
<dbReference type="InterPro" id="IPR030382">
    <property type="entry name" value="MeTrfase_TRM5/TYW2"/>
</dbReference>
<dbReference type="GO" id="GO:0008175">
    <property type="term" value="F:tRNA methyltransferase activity"/>
    <property type="evidence" value="ECO:0007669"/>
    <property type="project" value="TreeGrafter"/>
</dbReference>
<dbReference type="Pfam" id="PF02475">
    <property type="entry name" value="TRM5-TYW2_MTfase"/>
    <property type="match status" value="1"/>
</dbReference>
<dbReference type="AlphaFoldDB" id="A0A6A7BWB6"/>
<evidence type="ECO:0000256" key="1">
    <source>
        <dbReference type="ARBA" id="ARBA00004797"/>
    </source>
</evidence>
<dbReference type="PANTHER" id="PTHR23245:SF25">
    <property type="entry name" value="TRNA WYBUTOSINE-SYNTHESIZING PROTEIN 2 HOMOLOG"/>
    <property type="match status" value="1"/>
</dbReference>
<comment type="catalytic activity">
    <reaction evidence="6">
        <text>4-demethylwyosine(37) in tRNA(Phe) + S-adenosyl-L-methionine = 4-demethyl-7-[(3S)-3-amino-3-carboxypropyl]wyosine(37) in tRNA(Phe) + S-methyl-5'-thioadenosine + H(+)</text>
        <dbReference type="Rhea" id="RHEA:36355"/>
        <dbReference type="Rhea" id="RHEA-COMP:10164"/>
        <dbReference type="Rhea" id="RHEA-COMP:10378"/>
        <dbReference type="ChEBI" id="CHEBI:15378"/>
        <dbReference type="ChEBI" id="CHEBI:17509"/>
        <dbReference type="ChEBI" id="CHEBI:59789"/>
        <dbReference type="ChEBI" id="CHEBI:64315"/>
        <dbReference type="ChEBI" id="CHEBI:73550"/>
        <dbReference type="EC" id="2.5.1.114"/>
    </reaction>
</comment>
<dbReference type="InterPro" id="IPR056743">
    <property type="entry name" value="TRM5-TYW2-like_MTfase"/>
</dbReference>
<name>A0A6A7BWB6_9PEZI</name>
<evidence type="ECO:0000256" key="4">
    <source>
        <dbReference type="ARBA" id="ARBA00022691"/>
    </source>
</evidence>
<keyword evidence="9" id="KW-1185">Reference proteome</keyword>
<accession>A0A6A7BWB6</accession>
<protein>
    <recommendedName>
        <fullName evidence="2">tRNA(Phe) (4-demethylwyosine(37)-C(7)) aminocarboxypropyltransferase</fullName>
        <ecNumber evidence="2">2.5.1.114</ecNumber>
    </recommendedName>
</protein>
<dbReference type="OrthoDB" id="2387925at2759"/>
<dbReference type="EC" id="2.5.1.114" evidence="2"/>
<keyword evidence="4" id="KW-0949">S-adenosyl-L-methionine</keyword>
<proteinExistence type="predicted"/>
<dbReference type="EMBL" id="MU005995">
    <property type="protein sequence ID" value="KAF2859277.1"/>
    <property type="molecule type" value="Genomic_DNA"/>
</dbReference>
<reference evidence="8" key="1">
    <citation type="journal article" date="2020" name="Stud. Mycol.">
        <title>101 Dothideomycetes genomes: a test case for predicting lifestyles and emergence of pathogens.</title>
        <authorList>
            <person name="Haridas S."/>
            <person name="Albert R."/>
            <person name="Binder M."/>
            <person name="Bloem J."/>
            <person name="Labutti K."/>
            <person name="Salamov A."/>
            <person name="Andreopoulos B."/>
            <person name="Baker S."/>
            <person name="Barry K."/>
            <person name="Bills G."/>
            <person name="Bluhm B."/>
            <person name="Cannon C."/>
            <person name="Castanera R."/>
            <person name="Culley D."/>
            <person name="Daum C."/>
            <person name="Ezra D."/>
            <person name="Gonzalez J."/>
            <person name="Henrissat B."/>
            <person name="Kuo A."/>
            <person name="Liang C."/>
            <person name="Lipzen A."/>
            <person name="Lutzoni F."/>
            <person name="Magnuson J."/>
            <person name="Mondo S."/>
            <person name="Nolan M."/>
            <person name="Ohm R."/>
            <person name="Pangilinan J."/>
            <person name="Park H.-J."/>
            <person name="Ramirez L."/>
            <person name="Alfaro M."/>
            <person name="Sun H."/>
            <person name="Tritt A."/>
            <person name="Yoshinaga Y."/>
            <person name="Zwiers L.-H."/>
            <person name="Turgeon B."/>
            <person name="Goodwin S."/>
            <person name="Spatafora J."/>
            <person name="Crous P."/>
            <person name="Grigoriev I."/>
        </authorList>
    </citation>
    <scope>NUCLEOTIDE SEQUENCE</scope>
    <source>
        <strain evidence="8">CBS 480.64</strain>
    </source>
</reference>
<dbReference type="InterPro" id="IPR026274">
    <property type="entry name" value="tRNA_wybutosine_synth_prot_2"/>
</dbReference>
<dbReference type="GO" id="GO:0005737">
    <property type="term" value="C:cytoplasm"/>
    <property type="evidence" value="ECO:0007669"/>
    <property type="project" value="TreeGrafter"/>
</dbReference>
<evidence type="ECO:0000256" key="2">
    <source>
        <dbReference type="ARBA" id="ARBA00012265"/>
    </source>
</evidence>
<evidence type="ECO:0000313" key="8">
    <source>
        <dbReference type="EMBL" id="KAF2859277.1"/>
    </source>
</evidence>
<dbReference type="Proteomes" id="UP000799421">
    <property type="component" value="Unassembled WGS sequence"/>
</dbReference>
<sequence length="326" mass="35505">MEKALQTWLPDTVPVPKTRYTIHGCMLILSLSTIHRLTSLSPSTPISTLWPLLTSTLKVTHIASNSPIEDGLSNPLRSPILTPLYGSFGPANPSSPPTPTDLTSAFWCTTKQNGIYQVFAPLYTMFSRGNIVEKARLLALPSVVTAAEEGCSAVDLYAGIGYFAFSYAATGVSRVLCWDLNPWSVEGLVRGAERNKFSVIRAEGGGMLRDERIIVWNEDNALARGRVEQLRGVIPPVRHVNCGMLPTSKGSWATAIDVLDPQRGGWVHVHENFTEGGVETEVEGILEAMRTLATARGKKVEVEGVYKVKTYAPGVVHCVVDLRVFG</sequence>
<evidence type="ECO:0000256" key="5">
    <source>
        <dbReference type="ARBA" id="ARBA00022694"/>
    </source>
</evidence>
<keyword evidence="3" id="KW-0808">Transferase</keyword>
<dbReference type="Gene3D" id="3.40.50.150">
    <property type="entry name" value="Vaccinia Virus protein VP39"/>
    <property type="match status" value="1"/>
</dbReference>
<evidence type="ECO:0000256" key="3">
    <source>
        <dbReference type="ARBA" id="ARBA00022679"/>
    </source>
</evidence>
<gene>
    <name evidence="8" type="ORF">K470DRAFT_219529</name>
</gene>
<dbReference type="PANTHER" id="PTHR23245">
    <property type="entry name" value="TRNA METHYLTRANSFERASE"/>
    <property type="match status" value="1"/>
</dbReference>
<keyword evidence="5" id="KW-0819">tRNA processing</keyword>
<evidence type="ECO:0000259" key="7">
    <source>
        <dbReference type="PROSITE" id="PS51684"/>
    </source>
</evidence>
<dbReference type="GO" id="GO:0102522">
    <property type="term" value="F:tRNA 4-demethylwyosine alpha-amino-alpha-carboxypropyltransferase activity"/>
    <property type="evidence" value="ECO:0007669"/>
    <property type="project" value="UniProtKB-EC"/>
</dbReference>
<dbReference type="InterPro" id="IPR029063">
    <property type="entry name" value="SAM-dependent_MTases_sf"/>
</dbReference>
<comment type="pathway">
    <text evidence="1">tRNA modification; wybutosine-tRNA(Phe) biosynthesis.</text>
</comment>
<organism evidence="8 9">
    <name type="scientific">Piedraia hortae CBS 480.64</name>
    <dbReference type="NCBI Taxonomy" id="1314780"/>
    <lineage>
        <taxon>Eukaryota</taxon>
        <taxon>Fungi</taxon>
        <taxon>Dikarya</taxon>
        <taxon>Ascomycota</taxon>
        <taxon>Pezizomycotina</taxon>
        <taxon>Dothideomycetes</taxon>
        <taxon>Dothideomycetidae</taxon>
        <taxon>Capnodiales</taxon>
        <taxon>Piedraiaceae</taxon>
        <taxon>Piedraia</taxon>
    </lineage>
</organism>
<dbReference type="PIRSF" id="PIRSF038972">
    <property type="entry name" value="Trm12"/>
    <property type="match status" value="1"/>
</dbReference>
<evidence type="ECO:0000256" key="6">
    <source>
        <dbReference type="ARBA" id="ARBA00049400"/>
    </source>
</evidence>
<dbReference type="GO" id="GO:0031591">
    <property type="term" value="P:wybutosine biosynthetic process"/>
    <property type="evidence" value="ECO:0007669"/>
    <property type="project" value="InterPro"/>
</dbReference>
<dbReference type="PROSITE" id="PS51684">
    <property type="entry name" value="SAM_MT_TRM5_TYW2"/>
    <property type="match status" value="1"/>
</dbReference>
<dbReference type="GO" id="GO:0008757">
    <property type="term" value="F:S-adenosylmethionine-dependent methyltransferase activity"/>
    <property type="evidence" value="ECO:0007669"/>
    <property type="project" value="InterPro"/>
</dbReference>
<dbReference type="SUPFAM" id="SSF53335">
    <property type="entry name" value="S-adenosyl-L-methionine-dependent methyltransferases"/>
    <property type="match status" value="1"/>
</dbReference>
<feature type="domain" description="SAM-dependent methyltransferase TRM5/TYW2-type" evidence="7">
    <location>
        <begin position="53"/>
        <end position="326"/>
    </location>
</feature>